<proteinExistence type="predicted"/>
<reference evidence="1 2" key="1">
    <citation type="submission" date="2019-05" db="EMBL/GenBank/DDBJ databases">
        <title>Another draft genome of Portunus trituberculatus and its Hox gene families provides insights of decapod evolution.</title>
        <authorList>
            <person name="Jeong J.-H."/>
            <person name="Song I."/>
            <person name="Kim S."/>
            <person name="Choi T."/>
            <person name="Kim D."/>
            <person name="Ryu S."/>
            <person name="Kim W."/>
        </authorList>
    </citation>
    <scope>NUCLEOTIDE SEQUENCE [LARGE SCALE GENOMIC DNA]</scope>
    <source>
        <tissue evidence="1">Muscle</tissue>
    </source>
</reference>
<dbReference type="EMBL" id="VSRR010001404">
    <property type="protein sequence ID" value="MPC25016.1"/>
    <property type="molecule type" value="Genomic_DNA"/>
</dbReference>
<name>A0A5B7DVJ9_PORTR</name>
<dbReference type="AlphaFoldDB" id="A0A5B7DVJ9"/>
<organism evidence="1 2">
    <name type="scientific">Portunus trituberculatus</name>
    <name type="common">Swimming crab</name>
    <name type="synonym">Neptunus trituberculatus</name>
    <dbReference type="NCBI Taxonomy" id="210409"/>
    <lineage>
        <taxon>Eukaryota</taxon>
        <taxon>Metazoa</taxon>
        <taxon>Ecdysozoa</taxon>
        <taxon>Arthropoda</taxon>
        <taxon>Crustacea</taxon>
        <taxon>Multicrustacea</taxon>
        <taxon>Malacostraca</taxon>
        <taxon>Eumalacostraca</taxon>
        <taxon>Eucarida</taxon>
        <taxon>Decapoda</taxon>
        <taxon>Pleocyemata</taxon>
        <taxon>Brachyura</taxon>
        <taxon>Eubrachyura</taxon>
        <taxon>Portunoidea</taxon>
        <taxon>Portunidae</taxon>
        <taxon>Portuninae</taxon>
        <taxon>Portunus</taxon>
    </lineage>
</organism>
<dbReference type="Proteomes" id="UP000324222">
    <property type="component" value="Unassembled WGS sequence"/>
</dbReference>
<gene>
    <name evidence="1" type="ORF">E2C01_018114</name>
</gene>
<evidence type="ECO:0000313" key="2">
    <source>
        <dbReference type="Proteomes" id="UP000324222"/>
    </source>
</evidence>
<accession>A0A5B7DVJ9</accession>
<sequence>MRAMGSEGSPSARVRIMSTVRVCVIDASHVCVRVCCPCECQRQVYSARQVFLPCPSTTQPSILWVPLRLPCLDKLTHNFTELLGFRVNPLWCKKYREQLHVLNSRFYQKLSVKCRNSIWSERESRSLNASEVVTALRGPGIQGRDLT</sequence>
<evidence type="ECO:0000313" key="1">
    <source>
        <dbReference type="EMBL" id="MPC25016.1"/>
    </source>
</evidence>
<protein>
    <submittedName>
        <fullName evidence="1">Uncharacterized protein</fullName>
    </submittedName>
</protein>
<comment type="caution">
    <text evidence="1">The sequence shown here is derived from an EMBL/GenBank/DDBJ whole genome shotgun (WGS) entry which is preliminary data.</text>
</comment>
<keyword evidence="2" id="KW-1185">Reference proteome</keyword>